<dbReference type="STRING" id="1246637.MTBBW1_970018"/>
<dbReference type="Pfam" id="PF07963">
    <property type="entry name" value="N_methyl"/>
    <property type="match status" value="1"/>
</dbReference>
<proteinExistence type="predicted"/>
<dbReference type="Proteomes" id="UP000191931">
    <property type="component" value="Unassembled WGS sequence"/>
</dbReference>
<accession>A0A1W1HLM5</accession>
<sequence>MKTATPLQYPHGVSFKMKKNKNKKGFTLLEIMVAILIFGTLMMTIFSSFRSFAVSNQIIKQHIAKSEKGDLISDRITKDLTALRIALPPEYSKPDEINSYSPPLTPYASS</sequence>
<reference evidence="3 4" key="1">
    <citation type="submission" date="2017-03" db="EMBL/GenBank/DDBJ databases">
        <authorList>
            <person name="Afonso C.L."/>
            <person name="Miller P.J."/>
            <person name="Scott M.A."/>
            <person name="Spackman E."/>
            <person name="Goraichik I."/>
            <person name="Dimitrov K.M."/>
            <person name="Suarez D.L."/>
            <person name="Swayne D.E."/>
        </authorList>
    </citation>
    <scope>NUCLEOTIDE SEQUENCE [LARGE SCALE GENOMIC DNA]</scope>
    <source>
        <strain evidence="3">PRJEB14757</strain>
    </source>
</reference>
<dbReference type="NCBIfam" id="TIGR02532">
    <property type="entry name" value="IV_pilin_GFxxxE"/>
    <property type="match status" value="1"/>
</dbReference>
<dbReference type="InterPro" id="IPR045584">
    <property type="entry name" value="Pilin-like"/>
</dbReference>
<keyword evidence="2" id="KW-1133">Transmembrane helix</keyword>
<keyword evidence="4" id="KW-1185">Reference proteome</keyword>
<feature type="transmembrane region" description="Helical" evidence="2">
    <location>
        <begin position="26"/>
        <end position="49"/>
    </location>
</feature>
<dbReference type="InterPro" id="IPR012902">
    <property type="entry name" value="N_methyl_site"/>
</dbReference>
<evidence type="ECO:0000313" key="4">
    <source>
        <dbReference type="Proteomes" id="UP000191931"/>
    </source>
</evidence>
<name>A0A1W1HLM5_9BACT</name>
<evidence type="ECO:0008006" key="5">
    <source>
        <dbReference type="Google" id="ProtNLM"/>
    </source>
</evidence>
<feature type="region of interest" description="Disordered" evidence="1">
    <location>
        <begin position="91"/>
        <end position="110"/>
    </location>
</feature>
<dbReference type="AlphaFoldDB" id="A0A1W1HLM5"/>
<keyword evidence="2" id="KW-0472">Membrane</keyword>
<evidence type="ECO:0000256" key="1">
    <source>
        <dbReference type="SAM" id="MobiDB-lite"/>
    </source>
</evidence>
<protein>
    <recommendedName>
        <fullName evidence="5">Prepilin-type N-terminal cleavage/methylation domain-containing protein</fullName>
    </recommendedName>
</protein>
<dbReference type="PROSITE" id="PS00409">
    <property type="entry name" value="PROKAR_NTER_METHYL"/>
    <property type="match status" value="1"/>
</dbReference>
<feature type="compositionally biased region" description="Polar residues" evidence="1">
    <location>
        <begin position="98"/>
        <end position="110"/>
    </location>
</feature>
<evidence type="ECO:0000313" key="3">
    <source>
        <dbReference type="EMBL" id="SLM33238.1"/>
    </source>
</evidence>
<organism evidence="3 4">
    <name type="scientific">Desulfamplus magnetovallimortis</name>
    <dbReference type="NCBI Taxonomy" id="1246637"/>
    <lineage>
        <taxon>Bacteria</taxon>
        <taxon>Pseudomonadati</taxon>
        <taxon>Thermodesulfobacteriota</taxon>
        <taxon>Desulfobacteria</taxon>
        <taxon>Desulfobacterales</taxon>
        <taxon>Desulfobacteraceae</taxon>
        <taxon>Desulfamplus</taxon>
    </lineage>
</organism>
<keyword evidence="2" id="KW-0812">Transmembrane</keyword>
<dbReference type="EMBL" id="FWEV01000344">
    <property type="protein sequence ID" value="SLM33238.1"/>
    <property type="molecule type" value="Genomic_DNA"/>
</dbReference>
<evidence type="ECO:0000256" key="2">
    <source>
        <dbReference type="SAM" id="Phobius"/>
    </source>
</evidence>
<dbReference type="SUPFAM" id="SSF54523">
    <property type="entry name" value="Pili subunits"/>
    <property type="match status" value="1"/>
</dbReference>
<gene>
    <name evidence="3" type="ORF">MTBBW1_970018</name>
</gene>